<evidence type="ECO:0000313" key="5">
    <source>
        <dbReference type="EMBL" id="KAL3383934.1"/>
    </source>
</evidence>
<comment type="caution">
    <text evidence="5">The sequence shown here is derived from an EMBL/GenBank/DDBJ whole genome shotgun (WGS) entry which is preliminary data.</text>
</comment>
<evidence type="ECO:0000256" key="3">
    <source>
        <dbReference type="ARBA" id="ARBA00023180"/>
    </source>
</evidence>
<keyword evidence="3" id="KW-0325">Glycoprotein</keyword>
<proteinExistence type="inferred from homology"/>
<evidence type="ECO:0000256" key="2">
    <source>
        <dbReference type="ARBA" id="ARBA00023157"/>
    </source>
</evidence>
<dbReference type="AlphaFoldDB" id="A0ABD2VTL3"/>
<reference evidence="5 6" key="1">
    <citation type="journal article" date="2024" name="bioRxiv">
        <title>A reference genome for Trichogramma kaykai: A tiny desert-dwelling parasitoid wasp with competing sex-ratio distorters.</title>
        <authorList>
            <person name="Culotta J."/>
            <person name="Lindsey A.R."/>
        </authorList>
    </citation>
    <scope>NUCLEOTIDE SEQUENCE [LARGE SCALE GENOMIC DNA]</scope>
    <source>
        <strain evidence="5 6">KSX58</strain>
    </source>
</reference>
<keyword evidence="6" id="KW-1185">Reference proteome</keyword>
<dbReference type="EC" id="3.2.1.35" evidence="4"/>
<dbReference type="EMBL" id="JBJJXI010000181">
    <property type="protein sequence ID" value="KAL3383934.1"/>
    <property type="molecule type" value="Genomic_DNA"/>
</dbReference>
<keyword evidence="4" id="KW-0326">Glycosidase</keyword>
<protein>
    <recommendedName>
        <fullName evidence="4">Hyaluronidase</fullName>
        <ecNumber evidence="4">3.2.1.35</ecNumber>
    </recommendedName>
</protein>
<dbReference type="SUPFAM" id="SSF51445">
    <property type="entry name" value="(Trans)glycosidases"/>
    <property type="match status" value="1"/>
</dbReference>
<dbReference type="InterPro" id="IPR017853">
    <property type="entry name" value="GH"/>
</dbReference>
<evidence type="ECO:0000256" key="4">
    <source>
        <dbReference type="RuleBase" id="RU610713"/>
    </source>
</evidence>
<dbReference type="GO" id="GO:0004415">
    <property type="term" value="F:hyalurononglucosaminidase activity"/>
    <property type="evidence" value="ECO:0007669"/>
    <property type="project" value="UniProtKB-UniRule"/>
</dbReference>
<dbReference type="Gene3D" id="3.20.20.70">
    <property type="entry name" value="Aldolase class I"/>
    <property type="match status" value="1"/>
</dbReference>
<comment type="catalytic activity">
    <reaction evidence="4">
        <text>Random hydrolysis of (1-&gt;4)-linkages between N-acetyl-beta-D-glucosamine and D-glucuronate residues in hyaluronate.</text>
        <dbReference type="EC" id="3.2.1.35"/>
    </reaction>
</comment>
<keyword evidence="2" id="KW-1015">Disulfide bond</keyword>
<dbReference type="Pfam" id="PF01630">
    <property type="entry name" value="Glyco_hydro_56"/>
    <property type="match status" value="1"/>
</dbReference>
<dbReference type="InterPro" id="IPR018155">
    <property type="entry name" value="Hyaluronidase"/>
</dbReference>
<comment type="similarity">
    <text evidence="1 4">Belongs to the glycosyl hydrolase 56 family.</text>
</comment>
<dbReference type="PRINTS" id="PR00846">
    <property type="entry name" value="GLHYDRLASE56"/>
</dbReference>
<gene>
    <name evidence="5" type="ORF">TKK_020283</name>
</gene>
<evidence type="ECO:0000256" key="1">
    <source>
        <dbReference type="ARBA" id="ARBA00008871"/>
    </source>
</evidence>
<evidence type="ECO:0000313" key="6">
    <source>
        <dbReference type="Proteomes" id="UP001627154"/>
    </source>
</evidence>
<dbReference type="InterPro" id="IPR001329">
    <property type="entry name" value="Venom_Hyaluronidase"/>
</dbReference>
<sequence length="200" mass="23588">MGWTFTRCRKSTRFCRTTPTTSEAIALPFFMIPEIFRLFSRTTEHYAYYYLGKLLATDNIVKRNGGVPQEGNLSLHLDYFRHHLAEQLPSTNFSGIGVIDFESWRPIFRQNWASLQIYRDLSIDLERQRHPFWSPKAVQQEAEARFERAGKLFMQKTLDAARRLRPKAVWGYYAYPYCFNWTPSQQSAQCVPKVIEENDQ</sequence>
<organism evidence="5 6">
    <name type="scientific">Trichogramma kaykai</name>
    <dbReference type="NCBI Taxonomy" id="54128"/>
    <lineage>
        <taxon>Eukaryota</taxon>
        <taxon>Metazoa</taxon>
        <taxon>Ecdysozoa</taxon>
        <taxon>Arthropoda</taxon>
        <taxon>Hexapoda</taxon>
        <taxon>Insecta</taxon>
        <taxon>Pterygota</taxon>
        <taxon>Neoptera</taxon>
        <taxon>Endopterygota</taxon>
        <taxon>Hymenoptera</taxon>
        <taxon>Apocrita</taxon>
        <taxon>Proctotrupomorpha</taxon>
        <taxon>Chalcidoidea</taxon>
        <taxon>Trichogrammatidae</taxon>
        <taxon>Trichogramma</taxon>
    </lineage>
</organism>
<accession>A0ABD2VTL3</accession>
<keyword evidence="4" id="KW-0378">Hydrolase</keyword>
<dbReference type="PANTHER" id="PTHR11769:SF35">
    <property type="entry name" value="HYALURONIDASE"/>
    <property type="match status" value="1"/>
</dbReference>
<dbReference type="PRINTS" id="PR00847">
    <property type="entry name" value="HYALURONDASE"/>
</dbReference>
<dbReference type="InterPro" id="IPR013785">
    <property type="entry name" value="Aldolase_TIM"/>
</dbReference>
<dbReference type="Proteomes" id="UP001627154">
    <property type="component" value="Unassembled WGS sequence"/>
</dbReference>
<dbReference type="PANTHER" id="PTHR11769">
    <property type="entry name" value="HYALURONIDASE"/>
    <property type="match status" value="1"/>
</dbReference>
<name>A0ABD2VTL3_9HYME</name>